<keyword evidence="1" id="KW-0238">DNA-binding</keyword>
<sequence>MNEGLLGIGDFARHTRLSIKALRHYDDHGLLAPAHVDPVTRYRYYSPDQRARATLIGDLRRIDVPLAVVARILDASPGDALTVYQDWWSGQERRHADRRGIGRYVIARLRREGQPPMDIHTRTVPARKLAVISKELFQPELEEFIMSAFSTLFEWAERHPGLRALDTTPEEPTYVIFHGPVSPDASAVVEVCVVIDGPAEPEGDIVLRREDEHAEAYVPATKAGIEYPAILAAYDAVAAWVSEHGEMIASMPSREVYVADVLAAAAEDVVCEIAFPYRPSR</sequence>
<dbReference type="PROSITE" id="PS50937">
    <property type="entry name" value="HTH_MERR_2"/>
    <property type="match status" value="1"/>
</dbReference>
<comment type="caution">
    <text evidence="3">The sequence shown here is derived from an EMBL/GenBank/DDBJ whole genome shotgun (WGS) entry which is preliminary data.</text>
</comment>
<gene>
    <name evidence="3" type="ORF">Dac01nite_19030</name>
</gene>
<dbReference type="InterPro" id="IPR011256">
    <property type="entry name" value="Reg_factor_effector_dom_sf"/>
</dbReference>
<dbReference type="SUPFAM" id="SSF55136">
    <property type="entry name" value="Probable bacterial effector-binding domain"/>
    <property type="match status" value="1"/>
</dbReference>
<dbReference type="PANTHER" id="PTHR30204">
    <property type="entry name" value="REDOX-CYCLING DRUG-SENSING TRANSCRIPTIONAL ACTIVATOR SOXR"/>
    <property type="match status" value="1"/>
</dbReference>
<dbReference type="Pfam" id="PF13411">
    <property type="entry name" value="MerR_1"/>
    <property type="match status" value="1"/>
</dbReference>
<dbReference type="Proteomes" id="UP000652354">
    <property type="component" value="Unassembled WGS sequence"/>
</dbReference>
<organism evidence="3 4">
    <name type="scientific">Demequina activiva</name>
    <dbReference type="NCBI Taxonomy" id="1582364"/>
    <lineage>
        <taxon>Bacteria</taxon>
        <taxon>Bacillati</taxon>
        <taxon>Actinomycetota</taxon>
        <taxon>Actinomycetes</taxon>
        <taxon>Micrococcales</taxon>
        <taxon>Demequinaceae</taxon>
        <taxon>Demequina</taxon>
    </lineage>
</organism>
<evidence type="ECO:0000313" key="3">
    <source>
        <dbReference type="EMBL" id="GIG55151.1"/>
    </source>
</evidence>
<name>A0A919UKC7_9MICO</name>
<dbReference type="InterPro" id="IPR009061">
    <property type="entry name" value="DNA-bd_dom_put_sf"/>
</dbReference>
<dbReference type="Gene3D" id="1.10.1660.10">
    <property type="match status" value="1"/>
</dbReference>
<dbReference type="SMART" id="SM00422">
    <property type="entry name" value="HTH_MERR"/>
    <property type="match status" value="1"/>
</dbReference>
<dbReference type="EMBL" id="BONR01000004">
    <property type="protein sequence ID" value="GIG55151.1"/>
    <property type="molecule type" value="Genomic_DNA"/>
</dbReference>
<dbReference type="InterPro" id="IPR029442">
    <property type="entry name" value="GyrI-like"/>
</dbReference>
<dbReference type="InterPro" id="IPR047057">
    <property type="entry name" value="MerR_fam"/>
</dbReference>
<dbReference type="InterPro" id="IPR000551">
    <property type="entry name" value="MerR-type_HTH_dom"/>
</dbReference>
<dbReference type="SMART" id="SM00871">
    <property type="entry name" value="AraC_E_bind"/>
    <property type="match status" value="1"/>
</dbReference>
<evidence type="ECO:0000313" key="4">
    <source>
        <dbReference type="Proteomes" id="UP000652354"/>
    </source>
</evidence>
<protein>
    <submittedName>
        <fullName evidence="3">MerR family transcriptional regulator</fullName>
    </submittedName>
</protein>
<dbReference type="SUPFAM" id="SSF46955">
    <property type="entry name" value="Putative DNA-binding domain"/>
    <property type="match status" value="1"/>
</dbReference>
<keyword evidence="4" id="KW-1185">Reference proteome</keyword>
<feature type="domain" description="HTH merR-type" evidence="2">
    <location>
        <begin position="5"/>
        <end position="75"/>
    </location>
</feature>
<dbReference type="AlphaFoldDB" id="A0A919UKC7"/>
<evidence type="ECO:0000259" key="2">
    <source>
        <dbReference type="PROSITE" id="PS50937"/>
    </source>
</evidence>
<dbReference type="GO" id="GO:0003677">
    <property type="term" value="F:DNA binding"/>
    <property type="evidence" value="ECO:0007669"/>
    <property type="project" value="UniProtKB-KW"/>
</dbReference>
<reference evidence="3" key="1">
    <citation type="submission" date="2021-01" db="EMBL/GenBank/DDBJ databases">
        <title>Whole genome shotgun sequence of Demequina activiva NBRC 110675.</title>
        <authorList>
            <person name="Komaki H."/>
            <person name="Tamura T."/>
        </authorList>
    </citation>
    <scope>NUCLEOTIDE SEQUENCE</scope>
    <source>
        <strain evidence="3">NBRC 110675</strain>
    </source>
</reference>
<dbReference type="PANTHER" id="PTHR30204:SF97">
    <property type="entry name" value="MERR FAMILY REGULATORY PROTEIN"/>
    <property type="match status" value="1"/>
</dbReference>
<dbReference type="RefSeq" id="WP_203656359.1">
    <property type="nucleotide sequence ID" value="NZ_BONR01000004.1"/>
</dbReference>
<evidence type="ECO:0000256" key="1">
    <source>
        <dbReference type="ARBA" id="ARBA00023125"/>
    </source>
</evidence>
<dbReference type="Pfam" id="PF06445">
    <property type="entry name" value="GyrI-like"/>
    <property type="match status" value="1"/>
</dbReference>
<dbReference type="GO" id="GO:0003700">
    <property type="term" value="F:DNA-binding transcription factor activity"/>
    <property type="evidence" value="ECO:0007669"/>
    <property type="project" value="InterPro"/>
</dbReference>
<dbReference type="Gene3D" id="3.20.80.10">
    <property type="entry name" value="Regulatory factor, effector binding domain"/>
    <property type="match status" value="1"/>
</dbReference>
<proteinExistence type="predicted"/>
<dbReference type="InterPro" id="IPR010499">
    <property type="entry name" value="AraC_E-bd"/>
</dbReference>
<dbReference type="PROSITE" id="PS00552">
    <property type="entry name" value="HTH_MERR_1"/>
    <property type="match status" value="1"/>
</dbReference>
<accession>A0A919UKC7</accession>